<comment type="caution">
    <text evidence="2">The sequence shown here is derived from an EMBL/GenBank/DDBJ whole genome shotgun (WGS) entry which is preliminary data.</text>
</comment>
<gene>
    <name evidence="2" type="ORF">CSOJ01_08675</name>
</gene>
<proteinExistence type="predicted"/>
<sequence length="158" mass="17494">MNSNPQDDDPQNNRPRDNNFHGRSHRDPAWTSRGRNMRGKRNPPKDKNRSIRHEPDRQPLQGGQNQLPLPADMKPTIPSIKDLSPAVPGVPVSKMAGTSAATSARYLNYSAAVKNEPMPYLNDPPCLGKNGDFNIVDAQEQLNVSSVRNESFLSNANL</sequence>
<dbReference type="AlphaFoldDB" id="A0A8H6J635"/>
<protein>
    <submittedName>
        <fullName evidence="2">Uncharacterized protein</fullName>
    </submittedName>
</protein>
<reference evidence="2 3" key="1">
    <citation type="journal article" date="2020" name="Phytopathology">
        <title>Genome Sequence Resources of Colletotrichum truncatum, C. plurivorum, C. musicola, and C. sojae: Four Species Pathogenic to Soybean (Glycine max).</title>
        <authorList>
            <person name="Rogerio F."/>
            <person name="Boufleur T.R."/>
            <person name="Ciampi-Guillardi M."/>
            <person name="Sukno S.A."/>
            <person name="Thon M.R."/>
            <person name="Massola Junior N.S."/>
            <person name="Baroncelli R."/>
        </authorList>
    </citation>
    <scope>NUCLEOTIDE SEQUENCE [LARGE SCALE GENOMIC DNA]</scope>
    <source>
        <strain evidence="2 3">LFN0009</strain>
    </source>
</reference>
<evidence type="ECO:0000313" key="2">
    <source>
        <dbReference type="EMBL" id="KAF6806691.1"/>
    </source>
</evidence>
<dbReference type="EMBL" id="WIGN01000153">
    <property type="protein sequence ID" value="KAF6806691.1"/>
    <property type="molecule type" value="Genomic_DNA"/>
</dbReference>
<keyword evidence="3" id="KW-1185">Reference proteome</keyword>
<feature type="compositionally biased region" description="Acidic residues" evidence="1">
    <location>
        <begin position="1"/>
        <end position="10"/>
    </location>
</feature>
<name>A0A8H6J635_9PEZI</name>
<accession>A0A8H6J635</accession>
<evidence type="ECO:0000256" key="1">
    <source>
        <dbReference type="SAM" id="MobiDB-lite"/>
    </source>
</evidence>
<feature type="region of interest" description="Disordered" evidence="1">
    <location>
        <begin position="1"/>
        <end position="92"/>
    </location>
</feature>
<evidence type="ECO:0000313" key="3">
    <source>
        <dbReference type="Proteomes" id="UP000652219"/>
    </source>
</evidence>
<dbReference type="Proteomes" id="UP000652219">
    <property type="component" value="Unassembled WGS sequence"/>
</dbReference>
<feature type="compositionally biased region" description="Low complexity" evidence="1">
    <location>
        <begin position="58"/>
        <end position="70"/>
    </location>
</feature>
<feature type="compositionally biased region" description="Basic and acidic residues" evidence="1">
    <location>
        <begin position="43"/>
        <end position="57"/>
    </location>
</feature>
<organism evidence="2 3">
    <name type="scientific">Colletotrichum sojae</name>
    <dbReference type="NCBI Taxonomy" id="2175907"/>
    <lineage>
        <taxon>Eukaryota</taxon>
        <taxon>Fungi</taxon>
        <taxon>Dikarya</taxon>
        <taxon>Ascomycota</taxon>
        <taxon>Pezizomycotina</taxon>
        <taxon>Sordariomycetes</taxon>
        <taxon>Hypocreomycetidae</taxon>
        <taxon>Glomerellales</taxon>
        <taxon>Glomerellaceae</taxon>
        <taxon>Colletotrichum</taxon>
        <taxon>Colletotrichum orchidearum species complex</taxon>
    </lineage>
</organism>
<feature type="compositionally biased region" description="Basic and acidic residues" evidence="1">
    <location>
        <begin position="14"/>
        <end position="28"/>
    </location>
</feature>